<keyword evidence="4" id="KW-0808">Transferase</keyword>
<evidence type="ECO:0000256" key="2">
    <source>
        <dbReference type="ARBA" id="ARBA00022898"/>
    </source>
</evidence>
<dbReference type="PANTHER" id="PTHR11986">
    <property type="entry name" value="AMINOTRANSFERASE CLASS III"/>
    <property type="match status" value="1"/>
</dbReference>
<dbReference type="InterPro" id="IPR015421">
    <property type="entry name" value="PyrdxlP-dep_Trfase_major"/>
</dbReference>
<dbReference type="InterPro" id="IPR015424">
    <property type="entry name" value="PyrdxlP-dep_Trfase"/>
</dbReference>
<dbReference type="Pfam" id="PF00202">
    <property type="entry name" value="Aminotran_3"/>
    <property type="match status" value="1"/>
</dbReference>
<evidence type="ECO:0000313" key="4">
    <source>
        <dbReference type="EMBL" id="ESV65077.1"/>
    </source>
</evidence>
<dbReference type="GO" id="GO:0055129">
    <property type="term" value="P:L-proline biosynthetic process"/>
    <property type="evidence" value="ECO:0007669"/>
    <property type="project" value="UniProtKB-UniPathway"/>
</dbReference>
<keyword evidence="2" id="KW-0663">Pyridoxal phosphate</keyword>
<feature type="compositionally biased region" description="Low complexity" evidence="3">
    <location>
        <begin position="190"/>
        <end position="201"/>
    </location>
</feature>
<gene>
    <name evidence="4" type="ORF">L833_2465</name>
</gene>
<evidence type="ECO:0000256" key="3">
    <source>
        <dbReference type="SAM" id="MobiDB-lite"/>
    </source>
</evidence>
<keyword evidence="4" id="KW-0032">Aminotransferase</keyword>
<dbReference type="GO" id="GO:0030170">
    <property type="term" value="F:pyridoxal phosphate binding"/>
    <property type="evidence" value="ECO:0007669"/>
    <property type="project" value="InterPro"/>
</dbReference>
<dbReference type="UniPathway" id="UPA00098">
    <property type="reaction ID" value="UER00358"/>
</dbReference>
<dbReference type="InterPro" id="IPR015422">
    <property type="entry name" value="PyrdxlP-dep_Trfase_small"/>
</dbReference>
<dbReference type="PANTHER" id="PTHR11986:SF18">
    <property type="entry name" value="ORNITHINE AMINOTRANSFERASE, MITOCHONDRIAL"/>
    <property type="match status" value="1"/>
</dbReference>
<protein>
    <submittedName>
        <fullName evidence="4">Aminotransferase class-III family protein</fullName>
    </submittedName>
</protein>
<dbReference type="InterPro" id="IPR050103">
    <property type="entry name" value="Class-III_PLP-dep_AT"/>
</dbReference>
<reference evidence="4 5" key="1">
    <citation type="journal article" date="2014" name="Emerg. Infect. Dis.">
        <title>High-level Relatedness among Mycobacterium abscessus subsp. massiliense Strains from Widely Separated Outbreaks.</title>
        <authorList>
            <person name="Tettelin H."/>
            <person name="Davidson R.M."/>
            <person name="Agrawal S."/>
            <person name="Aitken M.L."/>
            <person name="Shallom S."/>
            <person name="Hasan N.A."/>
            <person name="Strong M."/>
            <person name="Nogueira de Moura V.C."/>
            <person name="De Groote M.A."/>
            <person name="Duarte R.S."/>
            <person name="Hine E."/>
            <person name="Parankush S."/>
            <person name="Su Q."/>
            <person name="Daugherty S.C."/>
            <person name="Fraser C.M."/>
            <person name="Brown-Elliott B.A."/>
            <person name="Wallace R.J.Jr."/>
            <person name="Holland S.M."/>
            <person name="Sampaio E.P."/>
            <person name="Olivier K.N."/>
            <person name="Jackson M."/>
            <person name="Zelazny A.M."/>
        </authorList>
    </citation>
    <scope>NUCLEOTIDE SEQUENCE [LARGE SCALE GENOMIC DNA]</scope>
    <source>
        <strain evidence="4 5">MAB_091912_2446</strain>
    </source>
</reference>
<feature type="compositionally biased region" description="Polar residues" evidence="3">
    <location>
        <begin position="139"/>
        <end position="155"/>
    </location>
</feature>
<comment type="cofactor">
    <cofactor evidence="1">
        <name>pyridoxal 5'-phosphate</name>
        <dbReference type="ChEBI" id="CHEBI:597326"/>
    </cofactor>
</comment>
<sequence length="269" mass="28809">MSHSDKSSEYIGLAEQYGAHNYAPLPVVAHHAEGAWIEDVDGKRYLDCLAAYSAVNFGHGNPEILATAHAQLDTVTLVSRAFHSDRLGRFCRDLARLCGKGMVLPMNTGAEAVESGIKVARKWGTDVKGVPRARPISWLHTTTSTAGPSALSASPPTRRPAVGSAPSRPGSASSHLGTLPPWNERSMRTPSPSSSSPFRGKPGSSFLPTIICPPCAQCAPRTMFCSSPTKSRRASRAPDECLPATTGTLFPTSICWARRSVVAWFPSRR</sequence>
<accession>A0A829MJH9</accession>
<dbReference type="GO" id="GO:0008483">
    <property type="term" value="F:transaminase activity"/>
    <property type="evidence" value="ECO:0007669"/>
    <property type="project" value="UniProtKB-KW"/>
</dbReference>
<evidence type="ECO:0000313" key="5">
    <source>
        <dbReference type="Proteomes" id="UP000018502"/>
    </source>
</evidence>
<dbReference type="Gene3D" id="3.40.640.10">
    <property type="entry name" value="Type I PLP-dependent aspartate aminotransferase-like (Major domain)"/>
    <property type="match status" value="1"/>
</dbReference>
<dbReference type="GO" id="GO:0042802">
    <property type="term" value="F:identical protein binding"/>
    <property type="evidence" value="ECO:0007669"/>
    <property type="project" value="TreeGrafter"/>
</dbReference>
<name>A0A829MJH9_9MYCO</name>
<organism evidence="4 5">
    <name type="scientific">Mycobacteroides abscessus MAB_091912_2446</name>
    <dbReference type="NCBI Taxonomy" id="1335414"/>
    <lineage>
        <taxon>Bacteria</taxon>
        <taxon>Bacillati</taxon>
        <taxon>Actinomycetota</taxon>
        <taxon>Actinomycetes</taxon>
        <taxon>Mycobacteriales</taxon>
        <taxon>Mycobacteriaceae</taxon>
        <taxon>Mycobacteroides</taxon>
        <taxon>Mycobacteroides abscessus</taxon>
    </lineage>
</organism>
<dbReference type="Gene3D" id="3.90.1150.10">
    <property type="entry name" value="Aspartate Aminotransferase, domain 1"/>
    <property type="match status" value="1"/>
</dbReference>
<proteinExistence type="predicted"/>
<dbReference type="SUPFAM" id="SSF53383">
    <property type="entry name" value="PLP-dependent transferases"/>
    <property type="match status" value="1"/>
</dbReference>
<comment type="caution">
    <text evidence="4">The sequence shown here is derived from an EMBL/GenBank/DDBJ whole genome shotgun (WGS) entry which is preliminary data.</text>
</comment>
<feature type="compositionally biased region" description="Low complexity" evidence="3">
    <location>
        <begin position="160"/>
        <end position="174"/>
    </location>
</feature>
<dbReference type="Proteomes" id="UP000018502">
    <property type="component" value="Unassembled WGS sequence"/>
</dbReference>
<evidence type="ECO:0000256" key="1">
    <source>
        <dbReference type="ARBA" id="ARBA00001933"/>
    </source>
</evidence>
<dbReference type="AlphaFoldDB" id="A0A829MJH9"/>
<dbReference type="InterPro" id="IPR005814">
    <property type="entry name" value="Aminotrans_3"/>
</dbReference>
<feature type="region of interest" description="Disordered" evidence="3">
    <location>
        <begin position="138"/>
        <end position="201"/>
    </location>
</feature>
<dbReference type="EMBL" id="AYTF01000001">
    <property type="protein sequence ID" value="ESV65077.1"/>
    <property type="molecule type" value="Genomic_DNA"/>
</dbReference>